<dbReference type="InterPro" id="IPR051635">
    <property type="entry name" value="SNAT-like"/>
</dbReference>
<evidence type="ECO:0000313" key="4">
    <source>
        <dbReference type="EMBL" id="EHI75002.1"/>
    </source>
</evidence>
<evidence type="ECO:0000256" key="1">
    <source>
        <dbReference type="ARBA" id="ARBA00022679"/>
    </source>
</evidence>
<protein>
    <submittedName>
        <fullName evidence="4">Acetyltransferase, GNAT family</fullName>
    </submittedName>
</protein>
<dbReference type="PANTHER" id="PTHR10908:SF0">
    <property type="entry name" value="SEROTONIN N-ACETYLTRANSFERASE"/>
    <property type="match status" value="1"/>
</dbReference>
<dbReference type="EMBL" id="AEUV02000002">
    <property type="protein sequence ID" value="EHI75002.1"/>
    <property type="molecule type" value="Genomic_DNA"/>
</dbReference>
<dbReference type="SUPFAM" id="SSF55729">
    <property type="entry name" value="Acyl-CoA N-acyltransferases (Nat)"/>
    <property type="match status" value="1"/>
</dbReference>
<dbReference type="InterPro" id="IPR016181">
    <property type="entry name" value="Acyl_CoA_acyltransferase"/>
</dbReference>
<organism evidence="4 5">
    <name type="scientific">Streptococcus criceti HS-6</name>
    <dbReference type="NCBI Taxonomy" id="873449"/>
    <lineage>
        <taxon>Bacteria</taxon>
        <taxon>Bacillati</taxon>
        <taxon>Bacillota</taxon>
        <taxon>Bacilli</taxon>
        <taxon>Lactobacillales</taxon>
        <taxon>Streptococcaceae</taxon>
        <taxon>Streptococcus</taxon>
    </lineage>
</organism>
<dbReference type="AlphaFoldDB" id="G5JT31"/>
<evidence type="ECO:0000259" key="3">
    <source>
        <dbReference type="PROSITE" id="PS51186"/>
    </source>
</evidence>
<gene>
    <name evidence="4" type="ORF">STRCR_0999</name>
</gene>
<evidence type="ECO:0000313" key="5">
    <source>
        <dbReference type="Proteomes" id="UP000004322"/>
    </source>
</evidence>
<keyword evidence="2" id="KW-0012">Acyltransferase</keyword>
<proteinExistence type="predicted"/>
<dbReference type="STRING" id="873449.STRCR_0999"/>
<dbReference type="CDD" id="cd04301">
    <property type="entry name" value="NAT_SF"/>
    <property type="match status" value="1"/>
</dbReference>
<feature type="domain" description="N-acetyltransferase" evidence="3">
    <location>
        <begin position="1"/>
        <end position="159"/>
    </location>
</feature>
<keyword evidence="5" id="KW-1185">Reference proteome</keyword>
<dbReference type="InterPro" id="IPR000182">
    <property type="entry name" value="GNAT_dom"/>
</dbReference>
<sequence>MIIRQVRMDDFGEILDIEEANFSEEEAASPQALQERIAIIPDTFLVAELSGRVVAYLVGPARAERYLTDDLFERVAPNPVTGGFIQIQSLSVAPKYQGQGLGTALLAALKDLALAQERQGISLTCHAELISYYEMNGFQDEGLSDSQHGGQTWYNLVWENR</sequence>
<reference evidence="4" key="1">
    <citation type="submission" date="2011-07" db="EMBL/GenBank/DDBJ databases">
        <authorList>
            <person name="Stanhope M.J."/>
            <person name="Durkin A.S."/>
            <person name="Hostetler J."/>
            <person name="Kim M."/>
            <person name="Radune D."/>
            <person name="Singh I."/>
            <person name="Town C.D."/>
        </authorList>
    </citation>
    <scope>NUCLEOTIDE SEQUENCE [LARGE SCALE GENOMIC DNA]</scope>
    <source>
        <strain evidence="4">HS-6</strain>
    </source>
</reference>
<comment type="caution">
    <text evidence="4">The sequence shown here is derived from an EMBL/GenBank/DDBJ whole genome shotgun (WGS) entry which is preliminary data.</text>
</comment>
<dbReference type="PROSITE" id="PS51186">
    <property type="entry name" value="GNAT"/>
    <property type="match status" value="1"/>
</dbReference>
<name>G5JT31_STRCG</name>
<accession>G5JT31</accession>
<dbReference type="RefSeq" id="WP_004228962.1">
    <property type="nucleotide sequence ID" value="NZ_AEUV02000002.1"/>
</dbReference>
<dbReference type="GO" id="GO:0008080">
    <property type="term" value="F:N-acetyltransferase activity"/>
    <property type="evidence" value="ECO:0007669"/>
    <property type="project" value="UniProtKB-ARBA"/>
</dbReference>
<dbReference type="Pfam" id="PF00583">
    <property type="entry name" value="Acetyltransf_1"/>
    <property type="match status" value="1"/>
</dbReference>
<dbReference type="OrthoDB" id="9800962at2"/>
<dbReference type="Gene3D" id="3.40.630.30">
    <property type="match status" value="1"/>
</dbReference>
<dbReference type="PANTHER" id="PTHR10908">
    <property type="entry name" value="SEROTONIN N-ACETYLTRANSFERASE"/>
    <property type="match status" value="1"/>
</dbReference>
<keyword evidence="1" id="KW-0808">Transferase</keyword>
<dbReference type="eggNOG" id="COG0454">
    <property type="taxonomic scope" value="Bacteria"/>
</dbReference>
<dbReference type="Proteomes" id="UP000004322">
    <property type="component" value="Unassembled WGS sequence"/>
</dbReference>
<evidence type="ECO:0000256" key="2">
    <source>
        <dbReference type="ARBA" id="ARBA00023315"/>
    </source>
</evidence>